<dbReference type="CDD" id="cd17323">
    <property type="entry name" value="MFS_Tpo1_MDR_like"/>
    <property type="match status" value="1"/>
</dbReference>
<dbReference type="SUPFAM" id="SSF103473">
    <property type="entry name" value="MFS general substrate transporter"/>
    <property type="match status" value="1"/>
</dbReference>
<evidence type="ECO:0000313" key="9">
    <source>
        <dbReference type="Proteomes" id="UP000242877"/>
    </source>
</evidence>
<dbReference type="FunFam" id="1.20.1250.20:FF:000460">
    <property type="entry name" value="MFS multidrug transporter, putative"/>
    <property type="match status" value="1"/>
</dbReference>
<dbReference type="GO" id="GO:0016020">
    <property type="term" value="C:membrane"/>
    <property type="evidence" value="ECO:0007669"/>
    <property type="project" value="UniProtKB-SubCell"/>
</dbReference>
<dbReference type="InterPro" id="IPR011701">
    <property type="entry name" value="MFS"/>
</dbReference>
<dbReference type="Pfam" id="PF07690">
    <property type="entry name" value="MFS_1"/>
    <property type="match status" value="1"/>
</dbReference>
<dbReference type="PANTHER" id="PTHR23502">
    <property type="entry name" value="MAJOR FACILITATOR SUPERFAMILY"/>
    <property type="match status" value="1"/>
</dbReference>
<dbReference type="PROSITE" id="PS50850">
    <property type="entry name" value="MFS"/>
    <property type="match status" value="1"/>
</dbReference>
<feature type="transmembrane region" description="Helical" evidence="6">
    <location>
        <begin position="118"/>
        <end position="138"/>
    </location>
</feature>
<feature type="transmembrane region" description="Helical" evidence="6">
    <location>
        <begin position="189"/>
        <end position="211"/>
    </location>
</feature>
<keyword evidence="9" id="KW-1185">Reference proteome</keyword>
<dbReference type="PANTHER" id="PTHR23502:SF33">
    <property type="entry name" value="MAJOR FACILITATOR SUPERFAMILY (MFS) PROFILE DOMAIN-CONTAINING PROTEIN-RELATED"/>
    <property type="match status" value="1"/>
</dbReference>
<feature type="transmembrane region" description="Helical" evidence="6">
    <location>
        <begin position="435"/>
        <end position="458"/>
    </location>
</feature>
<dbReference type="EMBL" id="AZGZ01000010">
    <property type="protein sequence ID" value="KZZ92763.1"/>
    <property type="molecule type" value="Genomic_DNA"/>
</dbReference>
<dbReference type="AlphaFoldDB" id="A0A162IFQ6"/>
<dbReference type="GO" id="GO:0022857">
    <property type="term" value="F:transmembrane transporter activity"/>
    <property type="evidence" value="ECO:0007669"/>
    <property type="project" value="InterPro"/>
</dbReference>
<keyword evidence="3 6" id="KW-1133">Transmembrane helix</keyword>
<proteinExistence type="predicted"/>
<keyword evidence="2 6" id="KW-0812">Transmembrane</keyword>
<dbReference type="VEuPathDB" id="FungiDB:AAP_02844"/>
<accession>A0A162IFQ6</accession>
<feature type="transmembrane region" description="Helical" evidence="6">
    <location>
        <begin position="470"/>
        <end position="491"/>
    </location>
</feature>
<evidence type="ECO:0000256" key="2">
    <source>
        <dbReference type="ARBA" id="ARBA00022692"/>
    </source>
</evidence>
<protein>
    <submittedName>
        <fullName evidence="8">Major facilitator superfamily domain, general substrate transporter</fullName>
    </submittedName>
</protein>
<keyword evidence="4 6" id="KW-0472">Membrane</keyword>
<comment type="caution">
    <text evidence="8">The sequence shown here is derived from an EMBL/GenBank/DDBJ whole genome shotgun (WGS) entry which is preliminary data.</text>
</comment>
<evidence type="ECO:0000313" key="8">
    <source>
        <dbReference type="EMBL" id="KZZ92763.1"/>
    </source>
</evidence>
<dbReference type="InterPro" id="IPR005829">
    <property type="entry name" value="Sugar_transporter_CS"/>
</dbReference>
<evidence type="ECO:0000256" key="1">
    <source>
        <dbReference type="ARBA" id="ARBA00004141"/>
    </source>
</evidence>
<evidence type="ECO:0000259" key="7">
    <source>
        <dbReference type="PROSITE" id="PS50850"/>
    </source>
</evidence>
<name>A0A162IFQ6_9EURO</name>
<feature type="transmembrane region" description="Helical" evidence="6">
    <location>
        <begin position="369"/>
        <end position="389"/>
    </location>
</feature>
<dbReference type="GO" id="GO:0042908">
    <property type="term" value="P:xenobiotic transport"/>
    <property type="evidence" value="ECO:0007669"/>
    <property type="project" value="UniProtKB-ARBA"/>
</dbReference>
<evidence type="ECO:0000256" key="3">
    <source>
        <dbReference type="ARBA" id="ARBA00022989"/>
    </source>
</evidence>
<organism evidence="8 9">
    <name type="scientific">Ascosphaera apis ARSEF 7405</name>
    <dbReference type="NCBI Taxonomy" id="392613"/>
    <lineage>
        <taxon>Eukaryota</taxon>
        <taxon>Fungi</taxon>
        <taxon>Dikarya</taxon>
        <taxon>Ascomycota</taxon>
        <taxon>Pezizomycotina</taxon>
        <taxon>Eurotiomycetes</taxon>
        <taxon>Eurotiomycetidae</taxon>
        <taxon>Onygenales</taxon>
        <taxon>Ascosphaeraceae</taxon>
        <taxon>Ascosphaera</taxon>
    </lineage>
</organism>
<gene>
    <name evidence="8" type="ORF">AAP_02844</name>
</gene>
<dbReference type="GO" id="GO:0140115">
    <property type="term" value="P:export across plasma membrane"/>
    <property type="evidence" value="ECO:0007669"/>
    <property type="project" value="UniProtKB-ARBA"/>
</dbReference>
<feature type="transmembrane region" description="Helical" evidence="6">
    <location>
        <begin position="503"/>
        <end position="522"/>
    </location>
</feature>
<feature type="transmembrane region" description="Helical" evidence="6">
    <location>
        <begin position="223"/>
        <end position="246"/>
    </location>
</feature>
<feature type="region of interest" description="Disordered" evidence="5">
    <location>
        <begin position="1"/>
        <end position="75"/>
    </location>
</feature>
<feature type="transmembrane region" description="Helical" evidence="6">
    <location>
        <begin position="252"/>
        <end position="271"/>
    </location>
</feature>
<dbReference type="InterPro" id="IPR036259">
    <property type="entry name" value="MFS_trans_sf"/>
</dbReference>
<evidence type="ECO:0000256" key="6">
    <source>
        <dbReference type="SAM" id="Phobius"/>
    </source>
</evidence>
<sequence length="538" mass="59529">MSSNHPWDQSTLSNMGETTTLRSEYSGSRQLTPRDEEINDHHGPRHDDHEEHHQDPESQPLHNEKPAQQDRSLADDSELELAPVKTRQYLSDLSHGIVGWESPDDPENPMNFTKGKKWLLIGLMSLMTFVSPLASSMFSPAMEIVAFGPLLLAPLSEIYGRRLVLDCANWFFTIWQIGCAKAPNITCLIIFRLLAGIGGSGCITLGAGVIADMFPTAERGTATAVWGLGPLLGPVLGPIMGGFIGQDKGWRWVFWVLLIISGTTSASLCVFNRETYAPVLLKWKAKRLSKKLNRNDLRTAYEANNATQTPGQLLKRGLQRPIILLCKSPITALLSIYIALIYGLMYLFFTTIPTVFSQRYHFRLGVTGLTYLGLGIGFMIGMAIVAATSDPMLRRLMAKNNGVATPEMRLPLMIIFSCILPISFFWYGWTVDKDVFWLVPIIAMVPFSIGVVGIWMPIQTYVIDCYPQYAASANAALACARSVVGACLPIAGPKMFTNLGLGWGNSLLGFIALAFVPIPIFFNRYGAQIRQKFTINLD</sequence>
<feature type="compositionally biased region" description="Basic and acidic residues" evidence="5">
    <location>
        <begin position="32"/>
        <end position="74"/>
    </location>
</feature>
<feature type="compositionally biased region" description="Polar residues" evidence="5">
    <location>
        <begin position="1"/>
        <end position="31"/>
    </location>
</feature>
<feature type="domain" description="Major facilitator superfamily (MFS) profile" evidence="7">
    <location>
        <begin position="80"/>
        <end position="532"/>
    </location>
</feature>
<dbReference type="OrthoDB" id="5296287at2759"/>
<evidence type="ECO:0000256" key="5">
    <source>
        <dbReference type="SAM" id="MobiDB-lite"/>
    </source>
</evidence>
<feature type="transmembrane region" description="Helical" evidence="6">
    <location>
        <begin position="322"/>
        <end position="349"/>
    </location>
</feature>
<dbReference type="InterPro" id="IPR020846">
    <property type="entry name" value="MFS_dom"/>
</dbReference>
<evidence type="ECO:0000256" key="4">
    <source>
        <dbReference type="ARBA" id="ARBA00023136"/>
    </source>
</evidence>
<reference evidence="8 9" key="1">
    <citation type="journal article" date="2016" name="Genome Biol. Evol.">
        <title>Divergent and convergent evolution of fungal pathogenicity.</title>
        <authorList>
            <person name="Shang Y."/>
            <person name="Xiao G."/>
            <person name="Zheng P."/>
            <person name="Cen K."/>
            <person name="Zhan S."/>
            <person name="Wang C."/>
        </authorList>
    </citation>
    <scope>NUCLEOTIDE SEQUENCE [LARGE SCALE GENOMIC DNA]</scope>
    <source>
        <strain evidence="8 9">ARSEF 7405</strain>
    </source>
</reference>
<dbReference type="PROSITE" id="PS00216">
    <property type="entry name" value="SUGAR_TRANSPORT_1"/>
    <property type="match status" value="1"/>
</dbReference>
<feature type="transmembrane region" description="Helical" evidence="6">
    <location>
        <begin position="410"/>
        <end position="429"/>
    </location>
</feature>
<dbReference type="Proteomes" id="UP000242877">
    <property type="component" value="Unassembled WGS sequence"/>
</dbReference>
<comment type="subcellular location">
    <subcellularLocation>
        <location evidence="1">Membrane</location>
        <topology evidence="1">Multi-pass membrane protein</topology>
    </subcellularLocation>
</comment>
<dbReference type="Gene3D" id="1.20.1250.20">
    <property type="entry name" value="MFS general substrate transporter like domains"/>
    <property type="match status" value="1"/>
</dbReference>